<evidence type="ECO:0000313" key="1">
    <source>
        <dbReference type="EMBL" id="PER53272.1"/>
    </source>
</evidence>
<dbReference type="Gene3D" id="3.30.559.10">
    <property type="entry name" value="Chloramphenicol acetyltransferase-like domain"/>
    <property type="match status" value="1"/>
</dbReference>
<reference evidence="1 2" key="1">
    <citation type="submission" date="2017-09" db="EMBL/GenBank/DDBJ databases">
        <title>Large-scale bioinformatics analysis of Bacillus genomes uncovers conserved roles of natural products in bacterial physiology.</title>
        <authorList>
            <consortium name="Agbiome Team Llc"/>
            <person name="Bleich R.M."/>
            <person name="Kirk G.J."/>
            <person name="Santa Maria K.C."/>
            <person name="Allen S.E."/>
            <person name="Farag S."/>
            <person name="Shank E.A."/>
            <person name="Bowers A."/>
        </authorList>
    </citation>
    <scope>NUCLEOTIDE SEQUENCE [LARGE SCALE GENOMIC DNA]</scope>
    <source>
        <strain evidence="1 2">AFS005140</strain>
    </source>
</reference>
<gene>
    <name evidence="1" type="ORF">CN495_13195</name>
</gene>
<dbReference type="RefSeq" id="WP_141527057.1">
    <property type="nucleotide sequence ID" value="NZ_NTVJ01000008.1"/>
</dbReference>
<feature type="non-terminal residue" evidence="1">
    <location>
        <position position="1"/>
    </location>
</feature>
<dbReference type="EMBL" id="NTYF01000042">
    <property type="protein sequence ID" value="PER53272.1"/>
    <property type="molecule type" value="Genomic_DNA"/>
</dbReference>
<evidence type="ECO:0008006" key="3">
    <source>
        <dbReference type="Google" id="ProtNLM"/>
    </source>
</evidence>
<sequence length="435" mass="50162">RLICENIKEVARTSADVTYTDNNWLEDNRDSDLRIAIQKELNHYGNNYLKARCFSNCQLLAGQEVFLRQDTEAITNIISIESSARSVYLAIKKIISMHGALRTKLNQKMRYLEEYEYTDDWEIPIMKGSLGLLSVGNLQKIVNELDFLADGKLLSRFLICEIDENNCLVLSAIHHLVWDGFSQDLLQTMIYEALTNRFNTQKEYSYINYCKIIQNQVKSLEISGEQEMEIEKYLEVAKKASRLNSRRDSKIVTKIDIKLNDLQIQKFNEYPNETAMEFLSGLMYSDLFEKLPRIPFAIMEHNRNDLNKKMLGLSLNLDYLIFDINTKTQAQVLLALGKNSVDKRAITEKLLLISQKYGVDYMINLIPIINYQGILHKYASKDSILSEEISLETMVVDGEDLGVGMHFYTHNDILSARVSGITIEEELLKDVMKNI</sequence>
<name>A0ABD6S9Z7_BACTU</name>
<dbReference type="SUPFAM" id="SSF52777">
    <property type="entry name" value="CoA-dependent acyltransferases"/>
    <property type="match status" value="1"/>
</dbReference>
<dbReference type="Proteomes" id="UP000219897">
    <property type="component" value="Unassembled WGS sequence"/>
</dbReference>
<proteinExistence type="predicted"/>
<accession>A0ABD6S9Z7</accession>
<organism evidence="1 2">
    <name type="scientific">Bacillus thuringiensis</name>
    <dbReference type="NCBI Taxonomy" id="1428"/>
    <lineage>
        <taxon>Bacteria</taxon>
        <taxon>Bacillati</taxon>
        <taxon>Bacillota</taxon>
        <taxon>Bacilli</taxon>
        <taxon>Bacillales</taxon>
        <taxon>Bacillaceae</taxon>
        <taxon>Bacillus</taxon>
        <taxon>Bacillus cereus group</taxon>
    </lineage>
</organism>
<dbReference type="InterPro" id="IPR023213">
    <property type="entry name" value="CAT-like_dom_sf"/>
</dbReference>
<protein>
    <recommendedName>
        <fullName evidence="3">Condensation domain-containing protein</fullName>
    </recommendedName>
</protein>
<dbReference type="AlphaFoldDB" id="A0ABD6S9Z7"/>
<comment type="caution">
    <text evidence="1">The sequence shown here is derived from an EMBL/GenBank/DDBJ whole genome shotgun (WGS) entry which is preliminary data.</text>
</comment>
<evidence type="ECO:0000313" key="2">
    <source>
        <dbReference type="Proteomes" id="UP000219897"/>
    </source>
</evidence>